<feature type="domain" description="Phosphatidic acid phosphatase type 2/haloperoxidase" evidence="1">
    <location>
        <begin position="113"/>
        <end position="215"/>
    </location>
</feature>
<dbReference type="InterPro" id="IPR000326">
    <property type="entry name" value="PAP2/HPO"/>
</dbReference>
<sequence>MSKKMILVALMPLLLALPMAGEEQPDSIQVQAPAYTSLVDLKPLRMGLGVVLPMVAYDFMYYKQDVSISRMREHYTPGYKMGWDNVTQFVPLGVTWGMRLSGLEGRSASHWEALSAHAISYAVAMGTVYAGKYLTKRIRPDASNQYSFPSGHTAFAFAGATILDAEYGSRYPWLSAAGYGVATLTAVGRVLNNRHWATDVVTGAGVGIAATYIGYLLNDLMWGRGLERFELTEERENAFSWGYLMLRKGRSDLLTNIKGVYEGKLGSDVTLLVRYPMYRQIGLQMQGSLWESFNPEHAEGVQSFAVLLGADFMQGFWHGRLWVDGKVGAGYHLPIKLSKGYRGTPRTEALQLTKGGFVAQASVGLSYVLTDHMALNLAVDYTLLPKYRLKGFGGSVGLAYIF</sequence>
<organism evidence="2 3">
    <name type="scientific">Porphyromonas levii</name>
    <dbReference type="NCBI Taxonomy" id="28114"/>
    <lineage>
        <taxon>Bacteria</taxon>
        <taxon>Pseudomonadati</taxon>
        <taxon>Bacteroidota</taxon>
        <taxon>Bacteroidia</taxon>
        <taxon>Bacteroidales</taxon>
        <taxon>Porphyromonadaceae</taxon>
        <taxon>Porphyromonas</taxon>
    </lineage>
</organism>
<keyword evidence="3" id="KW-1185">Reference proteome</keyword>
<dbReference type="CDD" id="cd03394">
    <property type="entry name" value="PAP2_like_5"/>
    <property type="match status" value="1"/>
</dbReference>
<dbReference type="Proteomes" id="UP000297225">
    <property type="component" value="Unassembled WGS sequence"/>
</dbReference>
<dbReference type="EMBL" id="SPNC01000084">
    <property type="protein sequence ID" value="TFH94810.1"/>
    <property type="molecule type" value="Genomic_DNA"/>
</dbReference>
<evidence type="ECO:0000259" key="1">
    <source>
        <dbReference type="SMART" id="SM00014"/>
    </source>
</evidence>
<dbReference type="RefSeq" id="WP_134849828.1">
    <property type="nucleotide sequence ID" value="NZ_CP197400.1"/>
</dbReference>
<dbReference type="PANTHER" id="PTHR14969">
    <property type="entry name" value="SPHINGOSINE-1-PHOSPHATE PHOSPHOHYDROLASE"/>
    <property type="match status" value="1"/>
</dbReference>
<dbReference type="PANTHER" id="PTHR14969:SF13">
    <property type="entry name" value="AT30094P"/>
    <property type="match status" value="1"/>
</dbReference>
<accession>A0A4Y8WQQ4</accession>
<dbReference type="SUPFAM" id="SSF48317">
    <property type="entry name" value="Acid phosphatase/Vanadium-dependent haloperoxidase"/>
    <property type="match status" value="1"/>
</dbReference>
<evidence type="ECO:0000313" key="3">
    <source>
        <dbReference type="Proteomes" id="UP000297225"/>
    </source>
</evidence>
<dbReference type="InterPro" id="IPR036938">
    <property type="entry name" value="PAP2/HPO_sf"/>
</dbReference>
<dbReference type="SMART" id="SM00014">
    <property type="entry name" value="acidPPc"/>
    <property type="match status" value="1"/>
</dbReference>
<proteinExistence type="predicted"/>
<reference evidence="2 3" key="1">
    <citation type="submission" date="2019-03" db="EMBL/GenBank/DDBJ databases">
        <title>Porphyromonas levii Isolated from the Uterus of Dairy Cows.</title>
        <authorList>
            <person name="Francis A.M."/>
        </authorList>
    </citation>
    <scope>NUCLEOTIDE SEQUENCE [LARGE SCALE GENOMIC DNA]</scope>
    <source>
        <strain evidence="2 3">AF5678</strain>
    </source>
</reference>
<dbReference type="Gene3D" id="1.20.144.10">
    <property type="entry name" value="Phosphatidic acid phosphatase type 2/haloperoxidase"/>
    <property type="match status" value="1"/>
</dbReference>
<dbReference type="Pfam" id="PF01569">
    <property type="entry name" value="PAP2"/>
    <property type="match status" value="1"/>
</dbReference>
<evidence type="ECO:0000313" key="2">
    <source>
        <dbReference type="EMBL" id="TFH94810.1"/>
    </source>
</evidence>
<protein>
    <submittedName>
        <fullName evidence="2">Phosphatase PAP2 family protein</fullName>
    </submittedName>
</protein>
<dbReference type="AlphaFoldDB" id="A0A4Y8WQQ4"/>
<dbReference type="OrthoDB" id="9773582at2"/>
<comment type="caution">
    <text evidence="2">The sequence shown here is derived from an EMBL/GenBank/DDBJ whole genome shotgun (WGS) entry which is preliminary data.</text>
</comment>
<dbReference type="STRING" id="1122973.GCA_000379925_00561"/>
<name>A0A4Y8WQQ4_9PORP</name>
<gene>
    <name evidence="2" type="ORF">E4P47_06035</name>
</gene>